<evidence type="ECO:0000313" key="1">
    <source>
        <dbReference type="Proteomes" id="UP000515158"/>
    </source>
</evidence>
<organism evidence="2">
    <name type="scientific">Thrips palmi</name>
    <name type="common">Melon thrips</name>
    <dbReference type="NCBI Taxonomy" id="161013"/>
    <lineage>
        <taxon>Eukaryota</taxon>
        <taxon>Metazoa</taxon>
        <taxon>Ecdysozoa</taxon>
        <taxon>Arthropoda</taxon>
        <taxon>Hexapoda</taxon>
        <taxon>Insecta</taxon>
        <taxon>Pterygota</taxon>
        <taxon>Neoptera</taxon>
        <taxon>Paraneoptera</taxon>
        <taxon>Thysanoptera</taxon>
        <taxon>Terebrantia</taxon>
        <taxon>Thripoidea</taxon>
        <taxon>Thripidae</taxon>
        <taxon>Thrips</taxon>
    </lineage>
</organism>
<dbReference type="Proteomes" id="UP000515158">
    <property type="component" value="Unplaced"/>
</dbReference>
<dbReference type="KEGG" id="tpal:117650695"/>
<evidence type="ECO:0000313" key="2">
    <source>
        <dbReference type="RefSeq" id="XP_034250166.1"/>
    </source>
</evidence>
<name>A0A6P8ZZL8_THRPL</name>
<dbReference type="InParanoid" id="A0A6P8ZZL8"/>
<keyword evidence="1" id="KW-1185">Reference proteome</keyword>
<dbReference type="AlphaFoldDB" id="A0A6P8ZZL8"/>
<dbReference type="RefSeq" id="XP_034250166.1">
    <property type="nucleotide sequence ID" value="XM_034394275.1"/>
</dbReference>
<dbReference type="GeneID" id="117650695"/>
<accession>A0A6P8ZZL8</accession>
<sequence>MTERLVLIHNARRLDIATVHDAFRDHNNMMNNLPGSFGSEMTYHSLYPSVLRARENSWPQLGNISELCDVLENPLYTCITADNQFADNSFGGAVRVGPSRSAILFMSEKCKQFLKIVSDIFILCTCTSLYTIGTHWEGNVIQIASILMETDVHGEDYETLVSAFSMLRTSVGVWHYSKAFCGNPVVARAFHDVFGVEVKPALKDYINDIQSFVNQAIPFQSPSLLNVMQLCCALAIVPKDMLQMGINLIVNEAERSDAYNDSLTLFNYLERVWIRHPHFTMCDVERTTFGSVELERKLFKKTFEDFYSLIRFINQSLFKLSHKKIDQVMRGQRLPSQPSALVNDTQISFLLRSPVSITTAWNLLKTVQQKISHIV</sequence>
<protein>
    <submittedName>
        <fullName evidence="2">Uncharacterized protein LOC117650695</fullName>
    </submittedName>
</protein>
<reference evidence="2" key="1">
    <citation type="submission" date="2025-08" db="UniProtKB">
        <authorList>
            <consortium name="RefSeq"/>
        </authorList>
    </citation>
    <scope>IDENTIFICATION</scope>
    <source>
        <tissue evidence="2">Total insect</tissue>
    </source>
</reference>
<proteinExistence type="predicted"/>
<gene>
    <name evidence="2" type="primary">LOC117650695</name>
</gene>